<evidence type="ECO:0000256" key="2">
    <source>
        <dbReference type="ARBA" id="ARBA00007715"/>
    </source>
</evidence>
<dbReference type="OrthoDB" id="369569at2759"/>
<dbReference type="eggNOG" id="KOG3318">
    <property type="taxonomic scope" value="Eukaryota"/>
</dbReference>
<name>A0A058Z4Z2_FONAL</name>
<evidence type="ECO:0000256" key="9">
    <source>
        <dbReference type="SAM" id="Phobius"/>
    </source>
</evidence>
<evidence type="ECO:0000256" key="3">
    <source>
        <dbReference type="ARBA" id="ARBA00020820"/>
    </source>
</evidence>
<dbReference type="AlphaFoldDB" id="A0A058Z4Z2"/>
<dbReference type="PANTHER" id="PTHR19315">
    <property type="entry name" value="ER MEMBRANE PROTEIN COMPLEX SUBUNIT 4"/>
    <property type="match status" value="1"/>
</dbReference>
<keyword evidence="5" id="KW-0256">Endoplasmic reticulum</keyword>
<comment type="similarity">
    <text evidence="2">Belongs to the EMC4 family.</text>
</comment>
<evidence type="ECO:0000256" key="1">
    <source>
        <dbReference type="ARBA" id="ARBA00004477"/>
    </source>
</evidence>
<sequence length="211" mass="22517">MSRSCSLRVPDLFTPGADLHNLTAAAAAATDTSQSKASDTASPSRSEAATSVFQSPEKLSQLRFKRAWGLVRDSAFQLPVQFLLVWFTVNSVSLFQIVLLIGLLRSPILGVLNAPKLFSDIFRAPTTPQDTKQGSAPASNAAPAPVDNYLLPLTAYIFLQMLSLGFCLLKIHKLGLLPTSASDWLQAAMPLARTDALGPQGLVFGFGAGRS</sequence>
<evidence type="ECO:0000256" key="6">
    <source>
        <dbReference type="ARBA" id="ARBA00022989"/>
    </source>
</evidence>
<evidence type="ECO:0000256" key="8">
    <source>
        <dbReference type="SAM" id="MobiDB-lite"/>
    </source>
</evidence>
<dbReference type="STRING" id="691883.A0A058Z4Z2"/>
<feature type="region of interest" description="Disordered" evidence="8">
    <location>
        <begin position="33"/>
        <end position="52"/>
    </location>
</feature>
<evidence type="ECO:0000256" key="5">
    <source>
        <dbReference type="ARBA" id="ARBA00022824"/>
    </source>
</evidence>
<dbReference type="GO" id="GO:0005789">
    <property type="term" value="C:endoplasmic reticulum membrane"/>
    <property type="evidence" value="ECO:0007669"/>
    <property type="project" value="UniProtKB-SubCell"/>
</dbReference>
<evidence type="ECO:0000256" key="4">
    <source>
        <dbReference type="ARBA" id="ARBA00022692"/>
    </source>
</evidence>
<feature type="transmembrane region" description="Helical" evidence="9">
    <location>
        <begin position="82"/>
        <end position="104"/>
    </location>
</feature>
<comment type="subcellular location">
    <subcellularLocation>
        <location evidence="1">Endoplasmic reticulum membrane</location>
        <topology evidence="1">Multi-pass membrane protein</topology>
    </subcellularLocation>
</comment>
<reference evidence="10" key="1">
    <citation type="submission" date="2013-04" db="EMBL/GenBank/DDBJ databases">
        <title>The Genome Sequence of Fonticula alba ATCC 38817.</title>
        <authorList>
            <consortium name="The Broad Institute Genomics Platform"/>
            <person name="Russ C."/>
            <person name="Cuomo C."/>
            <person name="Burger G."/>
            <person name="Gray M.W."/>
            <person name="Holland P.W.H."/>
            <person name="King N."/>
            <person name="Lang F.B.F."/>
            <person name="Roger A.J."/>
            <person name="Ruiz-Trillo I."/>
            <person name="Brown M."/>
            <person name="Walker B."/>
            <person name="Young S."/>
            <person name="Zeng Q."/>
            <person name="Gargeya S."/>
            <person name="Fitzgerald M."/>
            <person name="Haas B."/>
            <person name="Abouelleil A."/>
            <person name="Allen A.W."/>
            <person name="Alvarado L."/>
            <person name="Arachchi H.M."/>
            <person name="Berlin A.M."/>
            <person name="Chapman S.B."/>
            <person name="Gainer-Dewar J."/>
            <person name="Goldberg J."/>
            <person name="Griggs A."/>
            <person name="Gujja S."/>
            <person name="Hansen M."/>
            <person name="Howarth C."/>
            <person name="Imamovic A."/>
            <person name="Ireland A."/>
            <person name="Larimer J."/>
            <person name="McCowan C."/>
            <person name="Murphy C."/>
            <person name="Pearson M."/>
            <person name="Poon T.W."/>
            <person name="Priest M."/>
            <person name="Roberts A."/>
            <person name="Saif S."/>
            <person name="Shea T."/>
            <person name="Sisk P."/>
            <person name="Sykes S."/>
            <person name="Wortman J."/>
            <person name="Nusbaum C."/>
            <person name="Birren B."/>
        </authorList>
    </citation>
    <scope>NUCLEOTIDE SEQUENCE [LARGE SCALE GENOMIC DNA]</scope>
    <source>
        <strain evidence="10">ATCC 38817</strain>
    </source>
</reference>
<keyword evidence="11" id="KW-1185">Reference proteome</keyword>
<keyword evidence="4 9" id="KW-0812">Transmembrane</keyword>
<dbReference type="Proteomes" id="UP000030693">
    <property type="component" value="Unassembled WGS sequence"/>
</dbReference>
<gene>
    <name evidence="10" type="ORF">H696_04618</name>
</gene>
<evidence type="ECO:0000256" key="7">
    <source>
        <dbReference type="ARBA" id="ARBA00023136"/>
    </source>
</evidence>
<dbReference type="GeneID" id="20529343"/>
<feature type="transmembrane region" description="Helical" evidence="9">
    <location>
        <begin position="149"/>
        <end position="169"/>
    </location>
</feature>
<keyword evidence="7 9" id="KW-0472">Membrane</keyword>
<proteinExistence type="inferred from homology"/>
<evidence type="ECO:0000313" key="10">
    <source>
        <dbReference type="EMBL" id="KCV69206.1"/>
    </source>
</evidence>
<organism evidence="10">
    <name type="scientific">Fonticula alba</name>
    <name type="common">Slime mold</name>
    <dbReference type="NCBI Taxonomy" id="691883"/>
    <lineage>
        <taxon>Eukaryota</taxon>
        <taxon>Rotosphaerida</taxon>
        <taxon>Fonticulaceae</taxon>
        <taxon>Fonticula</taxon>
    </lineage>
</organism>
<accession>A0A058Z4Z2</accession>
<dbReference type="InterPro" id="IPR009445">
    <property type="entry name" value="TMEM85/Emc4"/>
</dbReference>
<evidence type="ECO:0000313" key="11">
    <source>
        <dbReference type="Proteomes" id="UP000030693"/>
    </source>
</evidence>
<dbReference type="EMBL" id="KB932207">
    <property type="protein sequence ID" value="KCV69206.1"/>
    <property type="molecule type" value="Genomic_DNA"/>
</dbReference>
<dbReference type="Pfam" id="PF06417">
    <property type="entry name" value="EMC4"/>
    <property type="match status" value="1"/>
</dbReference>
<protein>
    <recommendedName>
        <fullName evidence="3">ER membrane protein complex subunit 4</fullName>
    </recommendedName>
</protein>
<dbReference type="RefSeq" id="XP_009496777.1">
    <property type="nucleotide sequence ID" value="XM_009498502.1"/>
</dbReference>
<keyword evidence="6 9" id="KW-1133">Transmembrane helix</keyword>
<feature type="compositionally biased region" description="Low complexity" evidence="8">
    <location>
        <begin position="33"/>
        <end position="42"/>
    </location>
</feature>
<feature type="compositionally biased region" description="Polar residues" evidence="8">
    <location>
        <begin position="43"/>
        <end position="52"/>
    </location>
</feature>